<dbReference type="InParanoid" id="J0LA10"/>
<proteinExistence type="predicted"/>
<dbReference type="OrthoDB" id="2205812at2759"/>
<feature type="non-terminal residue" evidence="1">
    <location>
        <position position="200"/>
    </location>
</feature>
<gene>
    <name evidence="1" type="ORF">AURDEDRAFT_30142</name>
</gene>
<dbReference type="EMBL" id="JH688350">
    <property type="protein sequence ID" value="EJD33236.1"/>
    <property type="molecule type" value="Genomic_DNA"/>
</dbReference>
<dbReference type="KEGG" id="adl:AURDEDRAFT_30142"/>
<dbReference type="eggNOG" id="ENOG502SCY7">
    <property type="taxonomic scope" value="Eukaryota"/>
</dbReference>
<dbReference type="OMA" id="AILEVWC"/>
<reference evidence="2" key="1">
    <citation type="journal article" date="2012" name="Science">
        <title>The Paleozoic origin of enzymatic lignin decomposition reconstructed from 31 fungal genomes.</title>
        <authorList>
            <person name="Floudas D."/>
            <person name="Binder M."/>
            <person name="Riley R."/>
            <person name="Barry K."/>
            <person name="Blanchette R.A."/>
            <person name="Henrissat B."/>
            <person name="Martinez A.T."/>
            <person name="Otillar R."/>
            <person name="Spatafora J.W."/>
            <person name="Yadav J.S."/>
            <person name="Aerts A."/>
            <person name="Benoit I."/>
            <person name="Boyd A."/>
            <person name="Carlson A."/>
            <person name="Copeland A."/>
            <person name="Coutinho P.M."/>
            <person name="de Vries R.P."/>
            <person name="Ferreira P."/>
            <person name="Findley K."/>
            <person name="Foster B."/>
            <person name="Gaskell J."/>
            <person name="Glotzer D."/>
            <person name="Gorecki P."/>
            <person name="Heitman J."/>
            <person name="Hesse C."/>
            <person name="Hori C."/>
            <person name="Igarashi K."/>
            <person name="Jurgens J.A."/>
            <person name="Kallen N."/>
            <person name="Kersten P."/>
            <person name="Kohler A."/>
            <person name="Kuees U."/>
            <person name="Kumar T.K.A."/>
            <person name="Kuo A."/>
            <person name="LaButti K."/>
            <person name="Larrondo L.F."/>
            <person name="Lindquist E."/>
            <person name="Ling A."/>
            <person name="Lombard V."/>
            <person name="Lucas S."/>
            <person name="Lundell T."/>
            <person name="Martin R."/>
            <person name="McLaughlin D.J."/>
            <person name="Morgenstern I."/>
            <person name="Morin E."/>
            <person name="Murat C."/>
            <person name="Nagy L.G."/>
            <person name="Nolan M."/>
            <person name="Ohm R.A."/>
            <person name="Patyshakuliyeva A."/>
            <person name="Rokas A."/>
            <person name="Ruiz-Duenas F.J."/>
            <person name="Sabat G."/>
            <person name="Salamov A."/>
            <person name="Samejima M."/>
            <person name="Schmutz J."/>
            <person name="Slot J.C."/>
            <person name="St John F."/>
            <person name="Stenlid J."/>
            <person name="Sun H."/>
            <person name="Sun S."/>
            <person name="Syed K."/>
            <person name="Tsang A."/>
            <person name="Wiebenga A."/>
            <person name="Young D."/>
            <person name="Pisabarro A."/>
            <person name="Eastwood D.C."/>
            <person name="Martin F."/>
            <person name="Cullen D."/>
            <person name="Grigoriev I.V."/>
            <person name="Hibbett D.S."/>
        </authorList>
    </citation>
    <scope>NUCLEOTIDE SEQUENCE [LARGE SCALE GENOMIC DNA]</scope>
    <source>
        <strain evidence="2">TFB10046</strain>
    </source>
</reference>
<dbReference type="Proteomes" id="UP000006514">
    <property type="component" value="Unassembled WGS sequence"/>
</dbReference>
<keyword evidence="2" id="KW-1185">Reference proteome</keyword>
<sequence>MLRKSSLRGFQIPGTAEKLIATLYADDTTVYLSEGDSYESLLAILEVWCKAAGARFNIQKTEIIPVGSIDHRVHLIENRKAEMSEAVIPEPIRIARDGEAVRILGAWPGNKVTVSNAWSTVLGKVQAKMDAWDKLKPSMNGKSLLSQVYGGGLTQYLTAAQGMPQKYEKELDKMILDFFWSGSQKHPLNMGTLRRTKDQG</sequence>
<organism evidence="1 2">
    <name type="scientific">Auricularia subglabra (strain TFB-10046 / SS5)</name>
    <name type="common">White-rot fungus</name>
    <name type="synonym">Auricularia delicata (strain TFB10046)</name>
    <dbReference type="NCBI Taxonomy" id="717982"/>
    <lineage>
        <taxon>Eukaryota</taxon>
        <taxon>Fungi</taxon>
        <taxon>Dikarya</taxon>
        <taxon>Basidiomycota</taxon>
        <taxon>Agaricomycotina</taxon>
        <taxon>Agaricomycetes</taxon>
        <taxon>Auriculariales</taxon>
        <taxon>Auriculariaceae</taxon>
        <taxon>Auricularia</taxon>
    </lineage>
</organism>
<evidence type="ECO:0000313" key="1">
    <source>
        <dbReference type="EMBL" id="EJD33236.1"/>
    </source>
</evidence>
<accession>J0LA10</accession>
<protein>
    <submittedName>
        <fullName evidence="1">Uncharacterized protein</fullName>
    </submittedName>
</protein>
<name>J0LA10_AURST</name>
<evidence type="ECO:0000313" key="2">
    <source>
        <dbReference type="Proteomes" id="UP000006514"/>
    </source>
</evidence>
<dbReference type="AlphaFoldDB" id="J0LA10"/>